<evidence type="ECO:0000313" key="3">
    <source>
        <dbReference type="Proteomes" id="UP000030762"/>
    </source>
</evidence>
<dbReference type="VEuPathDB" id="FungiDB:SDRG_02188"/>
<organism evidence="2 3">
    <name type="scientific">Saprolegnia diclina (strain VS20)</name>
    <dbReference type="NCBI Taxonomy" id="1156394"/>
    <lineage>
        <taxon>Eukaryota</taxon>
        <taxon>Sar</taxon>
        <taxon>Stramenopiles</taxon>
        <taxon>Oomycota</taxon>
        <taxon>Saprolegniomycetes</taxon>
        <taxon>Saprolegniales</taxon>
        <taxon>Saprolegniaceae</taxon>
        <taxon>Saprolegnia</taxon>
    </lineage>
</organism>
<gene>
    <name evidence="2" type="ORF">SDRG_02188</name>
</gene>
<keyword evidence="1" id="KW-0472">Membrane</keyword>
<keyword evidence="1" id="KW-0812">Transmembrane</keyword>
<sequence length="200" mass="22789">MPQLVLRPYTKNRSCNPLEHAEEWRVMVANGGGITDDRFTQEMLQQRLMELNTQFEAYSKRVYKRIFLLVHLPMLLLLTCLIGSVIVLIALGSTQSALDRRLYGSVFGRVFPYIAIAVVLLACLVGLGARAVFRNIQSGFVETVNYMNVRDEVYEVRWSYVMAQTTSYFSREASQFGAILITRGPPPPQPPVQIVYRCVY</sequence>
<dbReference type="OrthoDB" id="72871at2759"/>
<keyword evidence="1" id="KW-1133">Transmembrane helix</keyword>
<name>T0QZZ8_SAPDV</name>
<keyword evidence="3" id="KW-1185">Reference proteome</keyword>
<evidence type="ECO:0000313" key="2">
    <source>
        <dbReference type="EMBL" id="EQC40286.1"/>
    </source>
</evidence>
<dbReference type="EMBL" id="JH767136">
    <property type="protein sequence ID" value="EQC40286.1"/>
    <property type="molecule type" value="Genomic_DNA"/>
</dbReference>
<accession>T0QZZ8</accession>
<dbReference type="GeneID" id="19942915"/>
<dbReference type="RefSeq" id="XP_008605985.1">
    <property type="nucleotide sequence ID" value="XM_008607763.1"/>
</dbReference>
<dbReference type="AlphaFoldDB" id="T0QZZ8"/>
<feature type="transmembrane region" description="Helical" evidence="1">
    <location>
        <begin position="111"/>
        <end position="133"/>
    </location>
</feature>
<proteinExistence type="predicted"/>
<dbReference type="OMA" id="NTQFEAY"/>
<dbReference type="Proteomes" id="UP000030762">
    <property type="component" value="Unassembled WGS sequence"/>
</dbReference>
<protein>
    <submittedName>
        <fullName evidence="2">Uncharacterized protein</fullName>
    </submittedName>
</protein>
<reference evidence="2 3" key="1">
    <citation type="submission" date="2012-04" db="EMBL/GenBank/DDBJ databases">
        <title>The Genome Sequence of Saprolegnia declina VS20.</title>
        <authorList>
            <consortium name="The Broad Institute Genome Sequencing Platform"/>
            <person name="Russ C."/>
            <person name="Nusbaum C."/>
            <person name="Tyler B."/>
            <person name="van West P."/>
            <person name="Dieguez-Uribeondo J."/>
            <person name="de Bruijn I."/>
            <person name="Tripathy S."/>
            <person name="Jiang R."/>
            <person name="Young S.K."/>
            <person name="Zeng Q."/>
            <person name="Gargeya S."/>
            <person name="Fitzgerald M."/>
            <person name="Haas B."/>
            <person name="Abouelleil A."/>
            <person name="Alvarado L."/>
            <person name="Arachchi H.M."/>
            <person name="Berlin A."/>
            <person name="Chapman S.B."/>
            <person name="Goldberg J."/>
            <person name="Griggs A."/>
            <person name="Gujja S."/>
            <person name="Hansen M."/>
            <person name="Howarth C."/>
            <person name="Imamovic A."/>
            <person name="Larimer J."/>
            <person name="McCowen C."/>
            <person name="Montmayeur A."/>
            <person name="Murphy C."/>
            <person name="Neiman D."/>
            <person name="Pearson M."/>
            <person name="Priest M."/>
            <person name="Roberts A."/>
            <person name="Saif S."/>
            <person name="Shea T."/>
            <person name="Sisk P."/>
            <person name="Sykes S."/>
            <person name="Wortman J."/>
            <person name="Nusbaum C."/>
            <person name="Birren B."/>
        </authorList>
    </citation>
    <scope>NUCLEOTIDE SEQUENCE [LARGE SCALE GENOMIC DNA]</scope>
    <source>
        <strain evidence="2 3">VS20</strain>
    </source>
</reference>
<feature type="transmembrane region" description="Helical" evidence="1">
    <location>
        <begin position="66"/>
        <end position="91"/>
    </location>
</feature>
<evidence type="ECO:0000256" key="1">
    <source>
        <dbReference type="SAM" id="Phobius"/>
    </source>
</evidence>
<dbReference type="InParanoid" id="T0QZZ8"/>